<dbReference type="GO" id="GO:0016747">
    <property type="term" value="F:acyltransferase activity, transferring groups other than amino-acyl groups"/>
    <property type="evidence" value="ECO:0007669"/>
    <property type="project" value="InterPro"/>
</dbReference>
<feature type="transmembrane region" description="Helical" evidence="1">
    <location>
        <begin position="251"/>
        <end position="281"/>
    </location>
</feature>
<feature type="domain" description="Acyltransferase 3" evidence="2">
    <location>
        <begin position="7"/>
        <end position="359"/>
    </location>
</feature>
<feature type="transmembrane region" description="Helical" evidence="1">
    <location>
        <begin position="301"/>
        <end position="319"/>
    </location>
</feature>
<sequence length="388" mass="45123">MNKVEIKSLTGVRGIAALFVVFHHWHYFLLTSNVLNPLSKYYLTVLFTHGNWSVDLFFILSGFLLSITSYNEFKDGIKKTNYYNFIIKRFCRVYPIYIALTLCYFLAEILFTQHKTSILTIIANLTLFQSLFDIKNINPLAWSLSVEWAIYFLLPVMFILFSKISKAYIRAFTLYLLSIGIILFITKSLNHHFYQNHRFLLNNVFLINQNYVSIITTGYYPVLRGLASYLLGIATFSLLDSGRLKLVPNSFFYLLFIVQLALLFSASLLANVTFILLIPFMLIGLTRGNSLLSKIFSTKPIYFLGEISFSLYLLHFVFVMSISPRLERILIQQHVPHYKYILFFSLLSVVIVLSSFLYYYLEKPLNARLRKQLLLKQPSDKLVLHPSL</sequence>
<dbReference type="GO" id="GO:0016020">
    <property type="term" value="C:membrane"/>
    <property type="evidence" value="ECO:0007669"/>
    <property type="project" value="TreeGrafter"/>
</dbReference>
<dbReference type="InterPro" id="IPR050879">
    <property type="entry name" value="Acyltransferase_3"/>
</dbReference>
<feature type="transmembrane region" description="Helical" evidence="1">
    <location>
        <begin position="12"/>
        <end position="30"/>
    </location>
</feature>
<feature type="transmembrane region" description="Helical" evidence="1">
    <location>
        <begin position="340"/>
        <end position="361"/>
    </location>
</feature>
<feature type="transmembrane region" description="Helical" evidence="1">
    <location>
        <begin position="91"/>
        <end position="111"/>
    </location>
</feature>
<feature type="transmembrane region" description="Helical" evidence="1">
    <location>
        <begin position="50"/>
        <end position="70"/>
    </location>
</feature>
<gene>
    <name evidence="3" type="ORF">BXP70_00475</name>
</gene>
<organism evidence="3 4">
    <name type="scientific">Hymenobacter crusticola</name>
    <dbReference type="NCBI Taxonomy" id="1770526"/>
    <lineage>
        <taxon>Bacteria</taxon>
        <taxon>Pseudomonadati</taxon>
        <taxon>Bacteroidota</taxon>
        <taxon>Cytophagia</taxon>
        <taxon>Cytophagales</taxon>
        <taxon>Hymenobacteraceae</taxon>
        <taxon>Hymenobacter</taxon>
    </lineage>
</organism>
<accession>A0A243WIT5</accession>
<dbReference type="PANTHER" id="PTHR23028">
    <property type="entry name" value="ACETYLTRANSFERASE"/>
    <property type="match status" value="1"/>
</dbReference>
<evidence type="ECO:0000313" key="3">
    <source>
        <dbReference type="EMBL" id="OUJ75813.1"/>
    </source>
</evidence>
<dbReference type="Pfam" id="PF01757">
    <property type="entry name" value="Acyl_transf_3"/>
    <property type="match status" value="1"/>
</dbReference>
<comment type="caution">
    <text evidence="3">The sequence shown here is derived from an EMBL/GenBank/DDBJ whole genome shotgun (WGS) entry which is preliminary data.</text>
</comment>
<reference evidence="3 4" key="1">
    <citation type="submission" date="2017-01" db="EMBL/GenBank/DDBJ databases">
        <title>A new Hymenobacter.</title>
        <authorList>
            <person name="Liang Y."/>
            <person name="Feng F."/>
        </authorList>
    </citation>
    <scope>NUCLEOTIDE SEQUENCE [LARGE SCALE GENOMIC DNA]</scope>
    <source>
        <strain evidence="3">MIMBbqt21</strain>
    </source>
</reference>
<dbReference type="GO" id="GO:0000271">
    <property type="term" value="P:polysaccharide biosynthetic process"/>
    <property type="evidence" value="ECO:0007669"/>
    <property type="project" value="TreeGrafter"/>
</dbReference>
<dbReference type="RefSeq" id="WP_086592054.1">
    <property type="nucleotide sequence ID" value="NZ_MTSE01000001.1"/>
</dbReference>
<evidence type="ECO:0000313" key="4">
    <source>
        <dbReference type="Proteomes" id="UP000194873"/>
    </source>
</evidence>
<keyword evidence="1" id="KW-0812">Transmembrane</keyword>
<dbReference type="OrthoDB" id="9796461at2"/>
<feature type="transmembrane region" description="Helical" evidence="1">
    <location>
        <begin position="222"/>
        <end position="239"/>
    </location>
</feature>
<dbReference type="InterPro" id="IPR002656">
    <property type="entry name" value="Acyl_transf_3_dom"/>
</dbReference>
<dbReference type="PANTHER" id="PTHR23028:SF53">
    <property type="entry name" value="ACYL_TRANSF_3 DOMAIN-CONTAINING PROTEIN"/>
    <property type="match status" value="1"/>
</dbReference>
<dbReference type="AlphaFoldDB" id="A0A243WIT5"/>
<protein>
    <recommendedName>
        <fullName evidence="2">Acyltransferase 3 domain-containing protein</fullName>
    </recommendedName>
</protein>
<evidence type="ECO:0000259" key="2">
    <source>
        <dbReference type="Pfam" id="PF01757"/>
    </source>
</evidence>
<feature type="transmembrane region" description="Helical" evidence="1">
    <location>
        <begin position="167"/>
        <end position="186"/>
    </location>
</feature>
<proteinExistence type="predicted"/>
<dbReference type="EMBL" id="MTSE01000001">
    <property type="protein sequence ID" value="OUJ75813.1"/>
    <property type="molecule type" value="Genomic_DNA"/>
</dbReference>
<evidence type="ECO:0000256" key="1">
    <source>
        <dbReference type="SAM" id="Phobius"/>
    </source>
</evidence>
<feature type="transmembrane region" description="Helical" evidence="1">
    <location>
        <begin position="141"/>
        <end position="161"/>
    </location>
</feature>
<keyword evidence="4" id="KW-1185">Reference proteome</keyword>
<name>A0A243WIT5_9BACT</name>
<keyword evidence="1" id="KW-1133">Transmembrane helix</keyword>
<keyword evidence="1" id="KW-0472">Membrane</keyword>
<dbReference type="Proteomes" id="UP000194873">
    <property type="component" value="Unassembled WGS sequence"/>
</dbReference>